<keyword evidence="2" id="KW-1185">Reference proteome</keyword>
<gene>
    <name evidence="1" type="ORF">ADEAN_000415200</name>
</gene>
<evidence type="ECO:0000313" key="2">
    <source>
        <dbReference type="Proteomes" id="UP000515908"/>
    </source>
</evidence>
<name>A0A7G2CA03_9TRYP</name>
<dbReference type="VEuPathDB" id="TriTrypDB:ADEAN_000415200"/>
<accession>A0A7G2CA03</accession>
<dbReference type="OrthoDB" id="272369at2759"/>
<reference evidence="1 2" key="1">
    <citation type="submission" date="2020-08" db="EMBL/GenBank/DDBJ databases">
        <authorList>
            <person name="Newling K."/>
            <person name="Davey J."/>
            <person name="Forrester S."/>
        </authorList>
    </citation>
    <scope>NUCLEOTIDE SEQUENCE [LARGE SCALE GENOMIC DNA]</scope>
    <source>
        <strain evidence="2">Crithidia deanei Carvalho (ATCC PRA-265)</strain>
    </source>
</reference>
<sequence>MERIMTTREARSSGLTSFLASFPSQFTVDTIGKVTVVKRSAVPSSTTPHHKAAIPASEIEEYELFRVARLLPEAGKPIAIDEAFLNDAQALLPPGHDVLSVCLSAPELFNVTFSNGSYSIQFKLSPTCVPRIRHPEEELEKIARGDGDRRKRRAAQRQLAYLKYRSPFLDERVLAFYLVDILPTVVEKGNPFSACVSRADLFKGLPPEIGFCTPVDIRAFLSKFPNLFTLMDGEGTDLLIQRADLPIPHQSSEEDITAEEVLTEIFLHYPQTRPPIKGTNLFRCLNTLSPPLRRKLYSFKNVKEELLLLFPDKVELMTNPFGPPTEVDDLFHPTPHQIRTCKGRVDFFIPFRFKDDWLEKLEKKYDKALLKKI</sequence>
<dbReference type="AlphaFoldDB" id="A0A7G2CA03"/>
<evidence type="ECO:0000313" key="1">
    <source>
        <dbReference type="EMBL" id="CAD2216690.1"/>
    </source>
</evidence>
<dbReference type="EMBL" id="LR877151">
    <property type="protein sequence ID" value="CAD2216690.1"/>
    <property type="molecule type" value="Genomic_DNA"/>
</dbReference>
<proteinExistence type="predicted"/>
<dbReference type="Proteomes" id="UP000515908">
    <property type="component" value="Chromosome 07"/>
</dbReference>
<organism evidence="1 2">
    <name type="scientific">Angomonas deanei</name>
    <dbReference type="NCBI Taxonomy" id="59799"/>
    <lineage>
        <taxon>Eukaryota</taxon>
        <taxon>Discoba</taxon>
        <taxon>Euglenozoa</taxon>
        <taxon>Kinetoplastea</taxon>
        <taxon>Metakinetoplastina</taxon>
        <taxon>Trypanosomatida</taxon>
        <taxon>Trypanosomatidae</taxon>
        <taxon>Strigomonadinae</taxon>
        <taxon>Angomonas</taxon>
    </lineage>
</organism>
<protein>
    <submittedName>
        <fullName evidence="1">Uncharacterized protein</fullName>
    </submittedName>
</protein>